<dbReference type="RefSeq" id="WP_088171740.1">
    <property type="nucleotide sequence ID" value="NZ_NCQP01000001.1"/>
</dbReference>
<evidence type="ECO:0000313" key="1">
    <source>
        <dbReference type="EMBL" id="OWJ55602.1"/>
    </source>
</evidence>
<dbReference type="Proteomes" id="UP000196694">
    <property type="component" value="Unassembled WGS sequence"/>
</dbReference>
<dbReference type="EMBL" id="NCQP01000001">
    <property type="protein sequence ID" value="OWJ55602.1"/>
    <property type="molecule type" value="Genomic_DNA"/>
</dbReference>
<keyword evidence="2" id="KW-1185">Reference proteome</keyword>
<protein>
    <submittedName>
        <fullName evidence="1">Uncharacterized protein</fullName>
    </submittedName>
</protein>
<comment type="caution">
    <text evidence="1">The sequence shown here is derived from an EMBL/GenBank/DDBJ whole genome shotgun (WGS) entry which is preliminary data.</text>
</comment>
<accession>A0A211YRD9</accession>
<organism evidence="1 2">
    <name type="scientific">Pyrodictium delaneyi</name>
    <dbReference type="NCBI Taxonomy" id="1273541"/>
    <lineage>
        <taxon>Archaea</taxon>
        <taxon>Thermoproteota</taxon>
        <taxon>Thermoprotei</taxon>
        <taxon>Desulfurococcales</taxon>
        <taxon>Pyrodictiaceae</taxon>
        <taxon>Pyrodictium</taxon>
    </lineage>
</organism>
<dbReference type="AlphaFoldDB" id="A0A211YRD9"/>
<evidence type="ECO:0000313" key="2">
    <source>
        <dbReference type="Proteomes" id="UP000196694"/>
    </source>
</evidence>
<sequence>MELRLWVLRVVARRVYDRRAGRWKRYLRLIVGRRVLLGLDRHPTSACGGRWAWHIHLGLCRTVAFCGPRPRYYRERGGRCRRGEGRG</sequence>
<proteinExistence type="predicted"/>
<name>A0A211YRD9_9CREN</name>
<gene>
    <name evidence="1" type="ORF">Pdsh_02105</name>
</gene>
<reference evidence="1 2" key="1">
    <citation type="submission" date="2017-05" db="EMBL/GenBank/DDBJ databases">
        <title>The draft genome of the hyperthermophilic archaeon 'Pyrodictium delaneyi strain Hulk', an iron and nitrate reducer, reveals the capacity for sulfate reduction.</title>
        <authorList>
            <person name="Demey L.M."/>
            <person name="Miller C."/>
            <person name="Manzella M."/>
            <person name="Reguera G."/>
            <person name="Kashefi K."/>
        </authorList>
    </citation>
    <scope>NUCLEOTIDE SEQUENCE [LARGE SCALE GENOMIC DNA]</scope>
    <source>
        <strain evidence="1 2">Hulk</strain>
    </source>
</reference>